<dbReference type="GO" id="GO:0016020">
    <property type="term" value="C:membrane"/>
    <property type="evidence" value="ECO:0007669"/>
    <property type="project" value="UniProtKB-SubCell"/>
</dbReference>
<name>A7IAN0_METB6</name>
<dbReference type="InterPro" id="IPR017871">
    <property type="entry name" value="ABC_transporter-like_CS"/>
</dbReference>
<feature type="transmembrane region" description="Helical" evidence="8">
    <location>
        <begin position="289"/>
        <end position="314"/>
    </location>
</feature>
<proteinExistence type="predicted"/>
<keyword evidence="2" id="KW-0813">Transport</keyword>
<dbReference type="eggNOG" id="arCOG02841">
    <property type="taxonomic scope" value="Archaea"/>
</dbReference>
<dbReference type="InterPro" id="IPR027417">
    <property type="entry name" value="P-loop_NTPase"/>
</dbReference>
<feature type="transmembrane region" description="Helical" evidence="8">
    <location>
        <begin position="177"/>
        <end position="194"/>
    </location>
</feature>
<dbReference type="InterPro" id="IPR003439">
    <property type="entry name" value="ABC_transporter-like_ATP-bd"/>
</dbReference>
<gene>
    <name evidence="11" type="ordered locus">Mboo_2277</name>
</gene>
<evidence type="ECO:0000256" key="7">
    <source>
        <dbReference type="ARBA" id="ARBA00023136"/>
    </source>
</evidence>
<dbReference type="AlphaFoldDB" id="A7IAN0"/>
<dbReference type="PANTHER" id="PTHR43394:SF1">
    <property type="entry name" value="ATP-BINDING CASSETTE SUB-FAMILY B MEMBER 10, MITOCHONDRIAL"/>
    <property type="match status" value="1"/>
</dbReference>
<evidence type="ECO:0000256" key="3">
    <source>
        <dbReference type="ARBA" id="ARBA00022692"/>
    </source>
</evidence>
<evidence type="ECO:0000256" key="8">
    <source>
        <dbReference type="SAM" id="Phobius"/>
    </source>
</evidence>
<dbReference type="GeneID" id="5411009"/>
<evidence type="ECO:0000259" key="9">
    <source>
        <dbReference type="PROSITE" id="PS50893"/>
    </source>
</evidence>
<evidence type="ECO:0000259" key="10">
    <source>
        <dbReference type="PROSITE" id="PS50929"/>
    </source>
</evidence>
<dbReference type="Pfam" id="PF00664">
    <property type="entry name" value="ABC_membrane"/>
    <property type="match status" value="1"/>
</dbReference>
<comment type="subcellular location">
    <subcellularLocation>
        <location evidence="1">Membrane</location>
        <topology evidence="1">Multi-pass membrane protein</topology>
    </subcellularLocation>
</comment>
<organism evidence="11 12">
    <name type="scientific">Methanoregula boonei (strain DSM 21154 / JCM 14090 / 6A8)</name>
    <dbReference type="NCBI Taxonomy" id="456442"/>
    <lineage>
        <taxon>Archaea</taxon>
        <taxon>Methanobacteriati</taxon>
        <taxon>Methanobacteriota</taxon>
        <taxon>Stenosarchaea group</taxon>
        <taxon>Methanomicrobia</taxon>
        <taxon>Methanomicrobiales</taxon>
        <taxon>Methanoregulaceae</taxon>
        <taxon>Methanoregula</taxon>
    </lineage>
</organism>
<keyword evidence="4" id="KW-0547">Nucleotide-binding</keyword>
<dbReference type="OrthoDB" id="121502at2157"/>
<dbReference type="Pfam" id="PF00005">
    <property type="entry name" value="ABC_tran"/>
    <property type="match status" value="1"/>
</dbReference>
<reference evidence="12" key="1">
    <citation type="journal article" date="2015" name="Microbiology">
        <title>Genome of Methanoregula boonei 6A8 reveals adaptations to oligotrophic peatland environments.</title>
        <authorList>
            <person name="Braeuer S."/>
            <person name="Cadillo-Quiroz H."/>
            <person name="Kyrpides N."/>
            <person name="Woyke T."/>
            <person name="Goodwin L."/>
            <person name="Detter C."/>
            <person name="Podell S."/>
            <person name="Yavitt J.B."/>
            <person name="Zinder S.H."/>
        </authorList>
    </citation>
    <scope>NUCLEOTIDE SEQUENCE [LARGE SCALE GENOMIC DNA]</scope>
    <source>
        <strain evidence="12">DSM 21154 / JCM 14090 / 6A8</strain>
    </source>
</reference>
<keyword evidence="5" id="KW-0067">ATP-binding</keyword>
<dbReference type="KEGG" id="mbn:Mboo_2277"/>
<feature type="transmembrane region" description="Helical" evidence="8">
    <location>
        <begin position="75"/>
        <end position="92"/>
    </location>
</feature>
<dbReference type="RefSeq" id="WP_012107851.1">
    <property type="nucleotide sequence ID" value="NC_009712.1"/>
</dbReference>
<dbReference type="SUPFAM" id="SSF90123">
    <property type="entry name" value="ABC transporter transmembrane region"/>
    <property type="match status" value="1"/>
</dbReference>
<dbReference type="CDD" id="cd18547">
    <property type="entry name" value="ABC_6TM_Tm288_like"/>
    <property type="match status" value="1"/>
</dbReference>
<feature type="domain" description="ABC transmembrane type-1" evidence="10">
    <location>
        <begin position="35"/>
        <end position="318"/>
    </location>
</feature>
<dbReference type="STRING" id="456442.Mboo_2277"/>
<dbReference type="InterPro" id="IPR039421">
    <property type="entry name" value="Type_1_exporter"/>
</dbReference>
<dbReference type="SMART" id="SM00382">
    <property type="entry name" value="AAA"/>
    <property type="match status" value="1"/>
</dbReference>
<dbReference type="EMBL" id="CP000780">
    <property type="protein sequence ID" value="ABS56791.1"/>
    <property type="molecule type" value="Genomic_DNA"/>
</dbReference>
<dbReference type="PANTHER" id="PTHR43394">
    <property type="entry name" value="ATP-DEPENDENT PERMEASE MDL1, MITOCHONDRIAL"/>
    <property type="match status" value="1"/>
</dbReference>
<dbReference type="SUPFAM" id="SSF52540">
    <property type="entry name" value="P-loop containing nucleoside triphosphate hydrolases"/>
    <property type="match status" value="1"/>
</dbReference>
<dbReference type="PROSITE" id="PS00211">
    <property type="entry name" value="ABC_TRANSPORTER_1"/>
    <property type="match status" value="1"/>
</dbReference>
<dbReference type="GO" id="GO:0016887">
    <property type="term" value="F:ATP hydrolysis activity"/>
    <property type="evidence" value="ECO:0007669"/>
    <property type="project" value="InterPro"/>
</dbReference>
<evidence type="ECO:0000313" key="11">
    <source>
        <dbReference type="EMBL" id="ABS56791.1"/>
    </source>
</evidence>
<keyword evidence="6 8" id="KW-1133">Transmembrane helix</keyword>
<keyword evidence="7 8" id="KW-0472">Membrane</keyword>
<protein>
    <submittedName>
        <fullName evidence="11">ABC transporter related</fullName>
    </submittedName>
</protein>
<dbReference type="InterPro" id="IPR036640">
    <property type="entry name" value="ABC1_TM_sf"/>
</dbReference>
<dbReference type="PROSITE" id="PS50929">
    <property type="entry name" value="ABC_TM1F"/>
    <property type="match status" value="1"/>
</dbReference>
<keyword evidence="3 8" id="KW-0812">Transmembrane</keyword>
<dbReference type="Gene3D" id="1.20.1560.10">
    <property type="entry name" value="ABC transporter type 1, transmembrane domain"/>
    <property type="match status" value="1"/>
</dbReference>
<evidence type="ECO:0000313" key="12">
    <source>
        <dbReference type="Proteomes" id="UP000002408"/>
    </source>
</evidence>
<evidence type="ECO:0000256" key="1">
    <source>
        <dbReference type="ARBA" id="ARBA00004141"/>
    </source>
</evidence>
<dbReference type="GO" id="GO:0015421">
    <property type="term" value="F:ABC-type oligopeptide transporter activity"/>
    <property type="evidence" value="ECO:0007669"/>
    <property type="project" value="TreeGrafter"/>
</dbReference>
<dbReference type="InterPro" id="IPR003593">
    <property type="entry name" value="AAA+_ATPase"/>
</dbReference>
<evidence type="ECO:0000256" key="4">
    <source>
        <dbReference type="ARBA" id="ARBA00022741"/>
    </source>
</evidence>
<dbReference type="HOGENOM" id="CLU_000604_84_3_2"/>
<dbReference type="GO" id="GO:0005524">
    <property type="term" value="F:ATP binding"/>
    <property type="evidence" value="ECO:0007669"/>
    <property type="project" value="UniProtKB-KW"/>
</dbReference>
<dbReference type="PROSITE" id="PS50893">
    <property type="entry name" value="ABC_TRANSPORTER_2"/>
    <property type="match status" value="1"/>
</dbReference>
<feature type="transmembrane region" description="Helical" evidence="8">
    <location>
        <begin position="262"/>
        <end position="283"/>
    </location>
</feature>
<feature type="domain" description="ABC transporter" evidence="9">
    <location>
        <begin position="352"/>
        <end position="586"/>
    </location>
</feature>
<keyword evidence="12" id="KW-1185">Reference proteome</keyword>
<dbReference type="FunFam" id="3.40.50.300:FF:000287">
    <property type="entry name" value="Multidrug ABC transporter ATP-binding protein"/>
    <property type="match status" value="1"/>
</dbReference>
<dbReference type="Gene3D" id="3.40.50.300">
    <property type="entry name" value="P-loop containing nucleotide triphosphate hydrolases"/>
    <property type="match status" value="1"/>
</dbReference>
<evidence type="ECO:0000256" key="6">
    <source>
        <dbReference type="ARBA" id="ARBA00022989"/>
    </source>
</evidence>
<evidence type="ECO:0000256" key="2">
    <source>
        <dbReference type="ARBA" id="ARBA00022448"/>
    </source>
</evidence>
<accession>A7IAN0</accession>
<dbReference type="Proteomes" id="UP000002408">
    <property type="component" value="Chromosome"/>
</dbReference>
<evidence type="ECO:0000256" key="5">
    <source>
        <dbReference type="ARBA" id="ARBA00022840"/>
    </source>
</evidence>
<feature type="transmembrane region" description="Helical" evidence="8">
    <location>
        <begin position="32"/>
        <end position="55"/>
    </location>
</feature>
<sequence>MTADTVSPGADQLPPMIPTVRRFFRYMAPHRFRLALVIVFMAVSALLTAAFSLLMGEATTLISSGPGPLAPLEEVIAALTAAALVTWLVGVVSQKFLSDIAQDALYSLRCDLVSHIQTLSLNFFDRRPIGELMSRVTNDTQVIEQYISIGALQTGQAIMTIVIISIVMLWVNVEFTVLAYIVVLGLVWVSWLLTKTSGPAFALLQEKTGDLNGFAEEWLSGEKTVIASRQQGEAAERFSAFSTRVAAIGEKAQFSALISQQISSIFTTVLIVALLVVGGLLVMNGMAAIGTLIAFIGFSFSLLNSFTTIFSVYAQILNAIVGMSRVFAVMDETPVVADLPEAPAMASVTGDVEFDHVDFSYIKGRRVLSDNTFHAAPGQIFGLCGPTGAGKSTIINILTRYYDIESGGIRVDGTDIRSVQQDTLRVQIAQVLQEPFLFSDTIMANLKYAREGATNEECIRAAKQANAHEFILRQPKGYDTVLVDGGTNLSQGQRQMLTIARAIVADPRMLILDEATSNVDTRTEKLIQEGLLTLQKDKTSFIIAHRLSTIRHADQILVIDKGRIVERGTHAELMEKKGFYYDLYMSQFRGRLAGIVKE</sequence>
<dbReference type="CDD" id="cd03254">
    <property type="entry name" value="ABCC_Glucan_exporter_like"/>
    <property type="match status" value="1"/>
</dbReference>
<dbReference type="InterPro" id="IPR011527">
    <property type="entry name" value="ABC1_TM_dom"/>
</dbReference>